<comment type="cofactor">
    <cofactor evidence="2">
        <name>Mg(2+)</name>
        <dbReference type="ChEBI" id="CHEBI:18420"/>
    </cofactor>
</comment>
<evidence type="ECO:0000256" key="4">
    <source>
        <dbReference type="ARBA" id="ARBA00004922"/>
    </source>
</evidence>
<dbReference type="InterPro" id="IPR003674">
    <property type="entry name" value="Oligo_trans_STT3"/>
</dbReference>
<evidence type="ECO:0000256" key="16">
    <source>
        <dbReference type="ARBA" id="ARBA00034066"/>
    </source>
</evidence>
<comment type="subcellular location">
    <subcellularLocation>
        <location evidence="3">Endomembrane system</location>
        <topology evidence="3">Multi-pass membrane protein</topology>
    </subcellularLocation>
</comment>
<feature type="transmembrane region" description="Helical" evidence="17">
    <location>
        <begin position="184"/>
        <end position="201"/>
    </location>
</feature>
<dbReference type="EMBL" id="AP011844">
    <property type="protein sequence ID" value="BAJ47703.1"/>
    <property type="molecule type" value="Genomic_DNA"/>
</dbReference>
<keyword evidence="10" id="KW-0479">Metal-binding</keyword>
<evidence type="ECO:0000256" key="7">
    <source>
        <dbReference type="ARBA" id="ARBA00022676"/>
    </source>
</evidence>
<evidence type="ECO:0000256" key="14">
    <source>
        <dbReference type="ARBA" id="ARBA00023211"/>
    </source>
</evidence>
<feature type="transmembrane region" description="Helical" evidence="17">
    <location>
        <begin position="28"/>
        <end position="47"/>
    </location>
</feature>
<feature type="transmembrane region" description="Helical" evidence="17">
    <location>
        <begin position="155"/>
        <end position="172"/>
    </location>
</feature>
<evidence type="ECO:0000256" key="15">
    <source>
        <dbReference type="ARBA" id="ARBA00030679"/>
    </source>
</evidence>
<dbReference type="GO" id="GO:0016020">
    <property type="term" value="C:membrane"/>
    <property type="evidence" value="ECO:0007669"/>
    <property type="project" value="InterPro"/>
</dbReference>
<feature type="transmembrane region" description="Helical" evidence="17">
    <location>
        <begin position="312"/>
        <end position="334"/>
    </location>
</feature>
<dbReference type="InterPro" id="IPR048307">
    <property type="entry name" value="STT3_N"/>
</dbReference>
<evidence type="ECO:0000313" key="20">
    <source>
        <dbReference type="EMBL" id="BAJ47703.1"/>
    </source>
</evidence>
<feature type="transmembrane region" description="Helical" evidence="17">
    <location>
        <begin position="128"/>
        <end position="148"/>
    </location>
</feature>
<dbReference type="KEGG" id="csu:CSUB_C0660"/>
<evidence type="ECO:0000256" key="9">
    <source>
        <dbReference type="ARBA" id="ARBA00022692"/>
    </source>
</evidence>
<reference evidence="20 22" key="2">
    <citation type="journal article" date="2011" name="Nucleic Acids Res.">
        <title>Insights into the evolution of Archaea and eukaryotic protein modifier systems revealed by the genome of a novel archaeal group.</title>
        <authorList>
            <person name="Nunoura T."/>
            <person name="Takaki Y."/>
            <person name="Kakuta J."/>
            <person name="Nishi S."/>
            <person name="Sugahara J."/>
            <person name="Kazama H."/>
            <person name="Chee G."/>
            <person name="Hattori M."/>
            <person name="Kanai A."/>
            <person name="Atomi H."/>
            <person name="Takai K."/>
            <person name="Takami H."/>
        </authorList>
    </citation>
    <scope>NUCLEOTIDE SEQUENCE [LARGE SCALE GENOMIC DNA]</scope>
</reference>
<keyword evidence="7" id="KW-0328">Glycosyltransferase</keyword>
<feature type="transmembrane region" description="Helical" evidence="17">
    <location>
        <begin position="208"/>
        <end position="225"/>
    </location>
</feature>
<evidence type="ECO:0000256" key="5">
    <source>
        <dbReference type="ARBA" id="ARBA00010810"/>
    </source>
</evidence>
<keyword evidence="11" id="KW-0460">Magnesium</keyword>
<evidence type="ECO:0000256" key="1">
    <source>
        <dbReference type="ARBA" id="ARBA00001936"/>
    </source>
</evidence>
<dbReference type="EC" id="2.4.99.21" evidence="6"/>
<dbReference type="BioCyc" id="CCAL311458:G131R-672-MONOMER"/>
<name>E6N5Y4_CALS0</name>
<dbReference type="UniPathway" id="UPA00378"/>
<feature type="transmembrane region" description="Helical" evidence="17">
    <location>
        <begin position="367"/>
        <end position="385"/>
    </location>
</feature>
<dbReference type="Pfam" id="PF02516">
    <property type="entry name" value="STT3"/>
    <property type="match status" value="1"/>
</dbReference>
<evidence type="ECO:0000256" key="3">
    <source>
        <dbReference type="ARBA" id="ARBA00004127"/>
    </source>
</evidence>
<feature type="transmembrane region" description="Helical" evidence="17">
    <location>
        <begin position="424"/>
        <end position="444"/>
    </location>
</feature>
<feature type="domain" description="STT3/PglB/AglB core" evidence="19">
    <location>
        <begin position="530"/>
        <end position="582"/>
    </location>
</feature>
<keyword evidence="14" id="KW-0464">Manganese</keyword>
<feature type="transmembrane region" description="Helical" evidence="17">
    <location>
        <begin position="279"/>
        <end position="300"/>
    </location>
</feature>
<evidence type="ECO:0000256" key="2">
    <source>
        <dbReference type="ARBA" id="ARBA00001946"/>
    </source>
</evidence>
<evidence type="ECO:0000256" key="8">
    <source>
        <dbReference type="ARBA" id="ARBA00022679"/>
    </source>
</evidence>
<feature type="domain" description="Oligosaccharyl transferase STT3 N-terminal" evidence="18">
    <location>
        <begin position="51"/>
        <end position="428"/>
    </location>
</feature>
<dbReference type="PANTHER" id="PTHR13872:SF1">
    <property type="entry name" value="DOLICHYL-DIPHOSPHOOLIGOSACCHARIDE--PROTEIN GLYCOSYLTRANSFERASE SUBUNIT STT3B"/>
    <property type="match status" value="1"/>
</dbReference>
<evidence type="ECO:0000256" key="13">
    <source>
        <dbReference type="ARBA" id="ARBA00023136"/>
    </source>
</evidence>
<evidence type="ECO:0000256" key="12">
    <source>
        <dbReference type="ARBA" id="ARBA00022989"/>
    </source>
</evidence>
<dbReference type="GO" id="GO:0046872">
    <property type="term" value="F:metal ion binding"/>
    <property type="evidence" value="ECO:0007669"/>
    <property type="project" value="UniProtKB-KW"/>
</dbReference>
<feature type="transmembrane region" description="Helical" evidence="17">
    <location>
        <begin position="397"/>
        <end position="418"/>
    </location>
</feature>
<dbReference type="EMBL" id="BA000048">
    <property type="protein sequence ID" value="BAJ50519.1"/>
    <property type="molecule type" value="Genomic_DNA"/>
</dbReference>
<evidence type="ECO:0000259" key="19">
    <source>
        <dbReference type="Pfam" id="PF21436"/>
    </source>
</evidence>
<evidence type="ECO:0000259" key="18">
    <source>
        <dbReference type="Pfam" id="PF02516"/>
    </source>
</evidence>
<comment type="similarity">
    <text evidence="5">Belongs to the STT3 family.</text>
</comment>
<organism evidence="20 22">
    <name type="scientific">Caldiarchaeum subterraneum</name>
    <dbReference type="NCBI Taxonomy" id="311458"/>
    <lineage>
        <taxon>Archaea</taxon>
        <taxon>Nitrososphaerota</taxon>
        <taxon>Candidatus Caldarchaeales</taxon>
        <taxon>Candidatus Caldarchaeaceae</taxon>
        <taxon>Candidatus Caldarchaeum</taxon>
    </lineage>
</organism>
<keyword evidence="8" id="KW-0808">Transferase</keyword>
<feature type="transmembrane region" description="Helical" evidence="17">
    <location>
        <begin position="456"/>
        <end position="481"/>
    </location>
</feature>
<feature type="transmembrane region" description="Helical" evidence="17">
    <location>
        <begin position="231"/>
        <end position="247"/>
    </location>
</feature>
<dbReference type="AlphaFoldDB" id="E6N5Y4"/>
<feature type="transmembrane region" description="Helical" evidence="17">
    <location>
        <begin position="97"/>
        <end position="116"/>
    </location>
</feature>
<dbReference type="STRING" id="311458.CSUB_C0660"/>
<keyword evidence="12 17" id="KW-1133">Transmembrane helix</keyword>
<evidence type="ECO:0000256" key="11">
    <source>
        <dbReference type="ARBA" id="ARBA00022842"/>
    </source>
</evidence>
<comment type="pathway">
    <text evidence="4">Protein modification; protein glycosylation.</text>
</comment>
<evidence type="ECO:0000256" key="6">
    <source>
        <dbReference type="ARBA" id="ARBA00012602"/>
    </source>
</evidence>
<proteinExistence type="inferred from homology"/>
<evidence type="ECO:0000313" key="22">
    <source>
        <dbReference type="Proteomes" id="UP000008120"/>
    </source>
</evidence>
<dbReference type="Proteomes" id="UP000008120">
    <property type="component" value="Chromosome"/>
</dbReference>
<comment type="cofactor">
    <cofactor evidence="1">
        <name>Mn(2+)</name>
        <dbReference type="ChEBI" id="CHEBI:29035"/>
    </cofactor>
</comment>
<dbReference type="PANTHER" id="PTHR13872">
    <property type="entry name" value="DOLICHYL-DIPHOSPHOOLIGOSACCHARIDE--PROTEIN GLYCOSYLTRANSFERASE SUBUNIT"/>
    <property type="match status" value="1"/>
</dbReference>
<keyword evidence="13 17" id="KW-0472">Membrane</keyword>
<accession>E6N5Y4</accession>
<comment type="catalytic activity">
    <reaction evidence="16">
        <text>an archaeal dolichyl phosphooligosaccharide + [protein]-L-asparagine = an archaeal dolichyl phosphate + a glycoprotein with the oligosaccharide chain attached by N-beta-D-glycosyl linkage to a protein L-asparagine.</text>
        <dbReference type="EC" id="2.4.99.21"/>
    </reaction>
</comment>
<reference evidence="20 22" key="1">
    <citation type="journal article" date="2005" name="Environ. Microbiol.">
        <title>Genetic and functional properties of uncultivated thermophilic crenarchaeotes from a subsurface gold mine as revealed by analysis of genome fragments.</title>
        <authorList>
            <person name="Nunoura T."/>
            <person name="Hirayama H."/>
            <person name="Takami H."/>
            <person name="Oida H."/>
            <person name="Nishi S."/>
            <person name="Shimamura S."/>
            <person name="Suzuki Y."/>
            <person name="Inagaki F."/>
            <person name="Takai K."/>
            <person name="Nealson K.H."/>
            <person name="Horikoshi K."/>
        </authorList>
    </citation>
    <scope>NUCLEOTIDE SEQUENCE [LARGE SCALE GENOMIC DNA]</scope>
</reference>
<dbReference type="InterPro" id="IPR048999">
    <property type="entry name" value="STT3-PglB_core"/>
</dbReference>
<gene>
    <name evidence="21" type="ORF">CSUB_C0660</name>
    <name evidence="20" type="ORF">HGMM_F09F10C25</name>
</gene>
<evidence type="ECO:0000256" key="17">
    <source>
        <dbReference type="SAM" id="Phobius"/>
    </source>
</evidence>
<evidence type="ECO:0000313" key="21">
    <source>
        <dbReference type="EMBL" id="BAJ50519.1"/>
    </source>
</evidence>
<protein>
    <recommendedName>
        <fullName evidence="6">dolichyl-phosphooligosaccharide-protein glycotransferase</fullName>
        <ecNumber evidence="6">2.4.99.21</ecNumber>
    </recommendedName>
    <alternativeName>
        <fullName evidence="15">Oligosaccharyl transferase</fullName>
    </alternativeName>
</protein>
<dbReference type="GO" id="GO:0012505">
    <property type="term" value="C:endomembrane system"/>
    <property type="evidence" value="ECO:0007669"/>
    <property type="project" value="UniProtKB-SubCell"/>
</dbReference>
<keyword evidence="9 17" id="KW-0812">Transmembrane</keyword>
<dbReference type="Gene3D" id="3.40.50.12610">
    <property type="match status" value="1"/>
</dbReference>
<evidence type="ECO:0000256" key="10">
    <source>
        <dbReference type="ARBA" id="ARBA00022723"/>
    </source>
</evidence>
<sequence length="703" mass="78007">MAGTGLSVGRVLSGLRRVDRVLGGRHRLAELGILLLLLSTAFVLRVLPLRWGVALSEFDPWVQYKEALFVIERGWGGFSEFFNWHDTMSWYPWGRDMGRTAFPGIPFAMAFIYLTLKSLGITVDTLELAAVLPVVYGVLTVVAIYFLGKRVGGTSTGLAAALFMAISTAHIGRTHLGWFDDESLSLPLMLGGYIFYLAAISEKRSLRGTVVFSLLSGLFLGFMAASWGAHKFPLAFIPLFSVFLAVIGRYRRSLLVATAVAFAIYTSIAVSVPKLGPGYIREITIFSGFIALFILGVFEAASRIKQPETRRLTIFTVLLLSAVGFFALLGLGVLGVPGLKFLSVILPGLRDALPIVESVAENQVPTWSIMFSDFGLTLALVPIGVYQLIKTRRDPDLFIVLFLLFSAYFASSMVRLSLLASPAVALIAGHGYAFVFSRLGDLIAQRRVSKKRGEEVNIGLAAFTPVLLVLLLLISIVPSVYGGLGSRVTLSPIDQGYQPATIVTSSFPARQSVPDWVRALAWMRDNLPKDAVVASWWDYGYWITILGERITLIDNGTINSTQIGDVAHAFMSDERTAMEIFRRHNVTHVVIYVTHQFVVQGGQAYGRLLGFGDEGKWIWMLRIANQTGHFYRESDYVDQNFQPTQRFWQTLLGQLIPYKPTQTAFGPGHLYNPSQLNYFRLVYQSSPPYQSLAYVYIYEVIYP</sequence>
<feature type="transmembrane region" description="Helical" evidence="17">
    <location>
        <begin position="254"/>
        <end position="273"/>
    </location>
</feature>
<dbReference type="GO" id="GO:0004576">
    <property type="term" value="F:oligosaccharyl transferase activity"/>
    <property type="evidence" value="ECO:0007669"/>
    <property type="project" value="InterPro"/>
</dbReference>
<dbReference type="Pfam" id="PF21436">
    <property type="entry name" value="STT3-PglB_core"/>
    <property type="match status" value="1"/>
</dbReference>